<dbReference type="RefSeq" id="WP_277443326.1">
    <property type="nucleotide sequence ID" value="NZ_JAKOAV010000009.1"/>
</dbReference>
<name>A0A9X4H3I7_9FIRM</name>
<protein>
    <submittedName>
        <fullName evidence="1">Uncharacterized protein</fullName>
    </submittedName>
</protein>
<organism evidence="1 2">
    <name type="scientific">Pelotomaculum isophthalicicum JI</name>
    <dbReference type="NCBI Taxonomy" id="947010"/>
    <lineage>
        <taxon>Bacteria</taxon>
        <taxon>Bacillati</taxon>
        <taxon>Bacillota</taxon>
        <taxon>Clostridia</taxon>
        <taxon>Eubacteriales</taxon>
        <taxon>Desulfotomaculaceae</taxon>
        <taxon>Pelotomaculum</taxon>
    </lineage>
</organism>
<evidence type="ECO:0000313" key="1">
    <source>
        <dbReference type="EMBL" id="MDF9408043.1"/>
    </source>
</evidence>
<accession>A0A9X4H3I7</accession>
<reference evidence="1" key="1">
    <citation type="submission" date="2022-02" db="EMBL/GenBank/DDBJ databases">
        <authorList>
            <person name="Leng L."/>
        </authorList>
    </citation>
    <scope>NUCLEOTIDE SEQUENCE</scope>
    <source>
        <strain evidence="1">JI</strain>
    </source>
</reference>
<dbReference type="EMBL" id="JAKOAV010000009">
    <property type="protein sequence ID" value="MDF9408043.1"/>
    <property type="molecule type" value="Genomic_DNA"/>
</dbReference>
<keyword evidence="2" id="KW-1185">Reference proteome</keyword>
<sequence>MSNTTDYYRRNYLYSSHRLFIPESKQKAVNTCGDCRFYITIIGREERKMGCAALIPKYFAMEKKIPAEIDISDFLKEIGKVGLQNAVTCCGEYLNACGLFQPKI</sequence>
<gene>
    <name evidence="1" type="ORF">L7E55_06665</name>
</gene>
<dbReference type="AlphaFoldDB" id="A0A9X4H3I7"/>
<comment type="caution">
    <text evidence="1">The sequence shown here is derived from an EMBL/GenBank/DDBJ whole genome shotgun (WGS) entry which is preliminary data.</text>
</comment>
<proteinExistence type="predicted"/>
<evidence type="ECO:0000313" key="2">
    <source>
        <dbReference type="Proteomes" id="UP001154312"/>
    </source>
</evidence>
<dbReference type="Proteomes" id="UP001154312">
    <property type="component" value="Unassembled WGS sequence"/>
</dbReference>